<evidence type="ECO:0000256" key="6">
    <source>
        <dbReference type="ARBA" id="ARBA00022729"/>
    </source>
</evidence>
<sequence length="67" mass="8079">MKLLLLTLTVLLLLSQLTPGGTQRCWNLYGKCRHRCSKKERVYVYCLNNKMCCVKPRYQPKEKWWPF</sequence>
<reference evidence="12" key="3">
    <citation type="submission" date="2025-09" db="UniProtKB">
        <authorList>
            <consortium name="Ensembl"/>
        </authorList>
    </citation>
    <scope>IDENTIFICATION</scope>
</reference>
<reference evidence="12" key="2">
    <citation type="submission" date="2025-08" db="UniProtKB">
        <authorList>
            <consortium name="Ensembl"/>
        </authorList>
    </citation>
    <scope>IDENTIFICATION</scope>
</reference>
<evidence type="ECO:0000256" key="8">
    <source>
        <dbReference type="ARBA" id="ARBA00023022"/>
    </source>
</evidence>
<dbReference type="GO" id="GO:0005576">
    <property type="term" value="C:extracellular region"/>
    <property type="evidence" value="ECO:0007669"/>
    <property type="project" value="UniProtKB-SubCell"/>
</dbReference>
<dbReference type="GO" id="GO:0045087">
    <property type="term" value="P:innate immune response"/>
    <property type="evidence" value="ECO:0007669"/>
    <property type="project" value="InterPro"/>
</dbReference>
<evidence type="ECO:0000256" key="3">
    <source>
        <dbReference type="ARBA" id="ARBA00007371"/>
    </source>
</evidence>
<dbReference type="HOGENOM" id="CLU_181906_2_0_1"/>
<protein>
    <recommendedName>
        <fullName evidence="10">Beta-defensin</fullName>
    </recommendedName>
</protein>
<gene>
    <name evidence="12" type="primary">DEFB123</name>
</gene>
<feature type="chain" id="PRO_5005108121" description="Beta-defensin" evidence="10">
    <location>
        <begin position="21"/>
        <end position="67"/>
    </location>
</feature>
<dbReference type="eggNOG" id="ENOG502TIGY">
    <property type="taxonomic scope" value="Eukaryota"/>
</dbReference>
<evidence type="ECO:0000259" key="11">
    <source>
        <dbReference type="Pfam" id="PF13841"/>
    </source>
</evidence>
<dbReference type="OMA" id="RCWNLHG"/>
<dbReference type="GeneID" id="101022590"/>
<dbReference type="Bgee" id="ENSPANG00000023849">
    <property type="expression patterns" value="Expressed in testis and 8 other cell types or tissues"/>
</dbReference>
<comment type="function">
    <text evidence="1 10">Has antibacterial activity.</text>
</comment>
<organism evidence="12 13">
    <name type="scientific">Papio anubis</name>
    <name type="common">Olive baboon</name>
    <dbReference type="NCBI Taxonomy" id="9555"/>
    <lineage>
        <taxon>Eukaryota</taxon>
        <taxon>Metazoa</taxon>
        <taxon>Chordata</taxon>
        <taxon>Craniata</taxon>
        <taxon>Vertebrata</taxon>
        <taxon>Euteleostomi</taxon>
        <taxon>Mammalia</taxon>
        <taxon>Eutheria</taxon>
        <taxon>Euarchontoglires</taxon>
        <taxon>Primates</taxon>
        <taxon>Haplorrhini</taxon>
        <taxon>Catarrhini</taxon>
        <taxon>Cercopithecidae</taxon>
        <taxon>Cercopithecinae</taxon>
        <taxon>Papio</taxon>
    </lineage>
</organism>
<dbReference type="Pfam" id="PF13841">
    <property type="entry name" value="Defensin_beta_2"/>
    <property type="match status" value="1"/>
</dbReference>
<evidence type="ECO:0000256" key="7">
    <source>
        <dbReference type="ARBA" id="ARBA00022940"/>
    </source>
</evidence>
<evidence type="ECO:0000313" key="13">
    <source>
        <dbReference type="Proteomes" id="UP000028761"/>
    </source>
</evidence>
<feature type="signal peptide" evidence="10">
    <location>
        <begin position="1"/>
        <end position="20"/>
    </location>
</feature>
<evidence type="ECO:0000256" key="2">
    <source>
        <dbReference type="ARBA" id="ARBA00004613"/>
    </source>
</evidence>
<evidence type="ECO:0000256" key="10">
    <source>
        <dbReference type="RuleBase" id="RU231113"/>
    </source>
</evidence>
<dbReference type="OrthoDB" id="9827959at2759"/>
<comment type="similarity">
    <text evidence="3 10">Belongs to the beta-defensin family.</text>
</comment>
<dbReference type="PANTHER" id="PTHR15001:SF3">
    <property type="entry name" value="BETA-DEFENSIN 123"/>
    <property type="match status" value="1"/>
</dbReference>
<evidence type="ECO:0000256" key="1">
    <source>
        <dbReference type="ARBA" id="ARBA00002878"/>
    </source>
</evidence>
<dbReference type="GeneTree" id="ENSGT00940000162385"/>
<dbReference type="InterPro" id="IPR025933">
    <property type="entry name" value="Beta_defensin_dom"/>
</dbReference>
<evidence type="ECO:0000256" key="4">
    <source>
        <dbReference type="ARBA" id="ARBA00022525"/>
    </source>
</evidence>
<dbReference type="CTD" id="245936"/>
<keyword evidence="6 10" id="KW-0732">Signal</keyword>
<dbReference type="AlphaFoldDB" id="A0A096NV13"/>
<keyword evidence="9" id="KW-1015">Disulfide bond</keyword>
<proteinExistence type="inferred from homology"/>
<keyword evidence="4 10" id="KW-0964">Secreted</keyword>
<dbReference type="Gene3D" id="3.10.360.10">
    <property type="entry name" value="Antimicrobial Peptide, Beta-defensin 2, Chain A"/>
    <property type="match status" value="1"/>
</dbReference>
<dbReference type="Proteomes" id="UP000028761">
    <property type="component" value="Chromosome 16"/>
</dbReference>
<evidence type="ECO:0000256" key="9">
    <source>
        <dbReference type="ARBA" id="ARBA00023157"/>
    </source>
</evidence>
<dbReference type="Ensembl" id="ENSPANT00000007434.3">
    <property type="protein sequence ID" value="ENSPANP00000016888.1"/>
    <property type="gene ID" value="ENSPANG00000023849.3"/>
</dbReference>
<dbReference type="PANTHER" id="PTHR15001">
    <property type="entry name" value="BETA-DEFENSIN 123-RELATED"/>
    <property type="match status" value="1"/>
</dbReference>
<keyword evidence="5 10" id="KW-0929">Antimicrobial</keyword>
<dbReference type="KEGG" id="panu:101022590"/>
<keyword evidence="13" id="KW-1185">Reference proteome</keyword>
<dbReference type="InterPro" id="IPR050544">
    <property type="entry name" value="Beta-defensin"/>
</dbReference>
<dbReference type="STRING" id="9555.ENSPANP00000016888"/>
<evidence type="ECO:0000256" key="5">
    <source>
        <dbReference type="ARBA" id="ARBA00022529"/>
    </source>
</evidence>
<accession>A0A096NV13</accession>
<dbReference type="RefSeq" id="XP_003904957.1">
    <property type="nucleotide sequence ID" value="XM_003904908.5"/>
</dbReference>
<feature type="domain" description="Beta-defensin" evidence="11">
    <location>
        <begin position="24"/>
        <end position="53"/>
    </location>
</feature>
<reference evidence="12 13" key="1">
    <citation type="submission" date="2012-03" db="EMBL/GenBank/DDBJ databases">
        <title>Whole Genome Assembly of Papio anubis.</title>
        <authorList>
            <person name="Liu Y.L."/>
            <person name="Abraham K.A."/>
            <person name="Akbar H.A."/>
            <person name="Ali S.A."/>
            <person name="Anosike U.A."/>
            <person name="Aqrawi P.A."/>
            <person name="Arias F.A."/>
            <person name="Attaway T.A."/>
            <person name="Awwad R.A."/>
            <person name="Babu C.B."/>
            <person name="Bandaranaike D.B."/>
            <person name="Battles P.B."/>
            <person name="Bell A.B."/>
            <person name="Beltran B.B."/>
            <person name="Berhane-Mersha D.B."/>
            <person name="Bess C.B."/>
            <person name="Bickham C.B."/>
            <person name="Bolden T.B."/>
            <person name="Carter K.C."/>
            <person name="Chau D.C."/>
            <person name="Chavez A.C."/>
            <person name="Clerc-Blankenburg K.C."/>
            <person name="Coyle M.C."/>
            <person name="Dao M.D."/>
            <person name="Davila M.L.D."/>
            <person name="Davy-Carroll L.D."/>
            <person name="Denson S.D."/>
            <person name="Dinh H.D."/>
            <person name="Fernandez S.F."/>
            <person name="Fernando P.F."/>
            <person name="Forbes L.F."/>
            <person name="Francis C.F."/>
            <person name="Francisco L.F."/>
            <person name="Fu Q.F."/>
            <person name="Garcia-Iii R.G."/>
            <person name="Garrett T.G."/>
            <person name="Gross S.G."/>
            <person name="Gubbala S.G."/>
            <person name="Hirani K.H."/>
            <person name="Hogues M.H."/>
            <person name="Hollins B.H."/>
            <person name="Jackson L.J."/>
            <person name="Javaid M.J."/>
            <person name="Jhangiani S.J."/>
            <person name="Johnson A.J."/>
            <person name="Johnson B.J."/>
            <person name="Jones J.J."/>
            <person name="Joshi V.J."/>
            <person name="Kalu J.K."/>
            <person name="Khan N.K."/>
            <person name="Korchina V.K."/>
            <person name="Kovar C.K."/>
            <person name="Lago L.L."/>
            <person name="Lara F.L."/>
            <person name="Le T.-K.L."/>
            <person name="Lee S.L."/>
            <person name="Legall-Iii F.L."/>
            <person name="Lemon S.L."/>
            <person name="Liu J.L."/>
            <person name="Liu Y.-S.L."/>
            <person name="Liyanage D.L."/>
            <person name="Lopez J.L."/>
            <person name="Lorensuhewa L.L."/>
            <person name="Mata R.M."/>
            <person name="Mathew T.M."/>
            <person name="Mercado C.M."/>
            <person name="Mercado I.M."/>
            <person name="Morales K.M."/>
            <person name="Morgan M.M."/>
            <person name="Munidasa M.M."/>
            <person name="Ngo D.N."/>
            <person name="Nguyen L.N."/>
            <person name="Nguyen T.N."/>
            <person name="Nguyen N.N."/>
            <person name="Obregon M.O."/>
            <person name="Okwuonu G.O."/>
            <person name="Ongeri F.O."/>
            <person name="Onwere C.O."/>
            <person name="Osifeso I.O."/>
            <person name="Parra A.P."/>
            <person name="Patil S.P."/>
            <person name="Perez A.P."/>
            <person name="Perez Y.P."/>
            <person name="Pham C.P."/>
            <person name="Pu L.-L.P."/>
            <person name="Puazo M.P."/>
            <person name="Quiroz J.Q."/>
            <person name="Rouhana J.R."/>
            <person name="Ruiz M.R."/>
            <person name="Ruiz S.-J.R."/>
            <person name="Saada N.S."/>
            <person name="Santibanez J.S."/>
            <person name="Scheel M.S."/>
            <person name="Schneider B.S."/>
            <person name="Simmons D.S."/>
            <person name="Sisson I.S."/>
            <person name="Tang L.-Y.T."/>
            <person name="Thornton R.T."/>
            <person name="Tisius J.T."/>
            <person name="Toledanes G.T."/>
            <person name="Trejos Z.T."/>
            <person name="Usmani K.U."/>
            <person name="Varghese R.V."/>
            <person name="Vattathil S.V."/>
            <person name="Vee V.V."/>
            <person name="Walker D.W."/>
            <person name="Weissenberger G.W."/>
            <person name="White C.W."/>
            <person name="Williams A.W."/>
            <person name="Woodworth J.W."/>
            <person name="Wright R.W."/>
            <person name="Zhu Y.Z."/>
            <person name="Han Y.H."/>
            <person name="Newsham I.N."/>
            <person name="Nazareth L.N."/>
            <person name="Worley K.W."/>
            <person name="Muzny D.M."/>
            <person name="Rogers J.R."/>
            <person name="Gibbs R.G."/>
        </authorList>
    </citation>
    <scope>NUCLEOTIDE SEQUENCE [LARGE SCALE GENOMIC DNA]</scope>
</reference>
<dbReference type="GO" id="GO:0042742">
    <property type="term" value="P:defense response to bacterium"/>
    <property type="evidence" value="ECO:0007669"/>
    <property type="project" value="UniProtKB-UniRule"/>
</dbReference>
<name>A0A096NV13_PAPAN</name>
<comment type="subcellular location">
    <subcellularLocation>
        <location evidence="2 10">Secreted</location>
    </subcellularLocation>
</comment>
<keyword evidence="7 10" id="KW-0211">Defensin</keyword>
<evidence type="ECO:0000313" key="12">
    <source>
        <dbReference type="Ensembl" id="ENSPANP00000016888.1"/>
    </source>
</evidence>
<keyword evidence="8 10" id="KW-0044">Antibiotic</keyword>